<organism evidence="1 2">
    <name type="scientific">Pyrococcus horikoshii</name>
    <dbReference type="NCBI Taxonomy" id="53953"/>
    <lineage>
        <taxon>Archaea</taxon>
        <taxon>Methanobacteriati</taxon>
        <taxon>Methanobacteriota</taxon>
        <taxon>Thermococci</taxon>
        <taxon>Thermococcales</taxon>
        <taxon>Thermococcaceae</taxon>
        <taxon>Pyrococcus</taxon>
    </lineage>
</organism>
<name>A0A832TAC9_PYRHR</name>
<dbReference type="Gene3D" id="3.40.50.620">
    <property type="entry name" value="HUPs"/>
    <property type="match status" value="1"/>
</dbReference>
<dbReference type="PANTHER" id="PTHR43169">
    <property type="entry name" value="EXSB FAMILY PROTEIN"/>
    <property type="match status" value="1"/>
</dbReference>
<dbReference type="InterPro" id="IPR018317">
    <property type="entry name" value="QueC"/>
</dbReference>
<proteinExistence type="predicted"/>
<sequence length="273" mass="31653">MLKCSICINDERITRILIVDGRPICKECKVFLEHPPDKEKIKKELEEILSKVDKAIVAYSGGKDSIVALYLAKEKYSIDVEAVMVDHGFIAPQAIKNAKNVAKYLDVPLTIIKRDYSDIFREALLKAKSPCRKCSRRTMEILRKYALKKGYRYMITGHELPFGHHPYRLMSGGIIQVRILSLMSEEERMKILKKLPVELPELPGYTSNCLILGPALQRFWERHGYSFEHRRIAALVRYGLLNKEKALKKVQKPEVPQWQWELVKKKLKLEDGF</sequence>
<evidence type="ECO:0000313" key="1">
    <source>
        <dbReference type="EMBL" id="HII61664.1"/>
    </source>
</evidence>
<comment type="caution">
    <text evidence="1">The sequence shown here is derived from an EMBL/GenBank/DDBJ whole genome shotgun (WGS) entry which is preliminary data.</text>
</comment>
<dbReference type="SUPFAM" id="SSF52402">
    <property type="entry name" value="Adenine nucleotide alpha hydrolases-like"/>
    <property type="match status" value="1"/>
</dbReference>
<dbReference type="AlphaFoldDB" id="A0A832TAC9"/>
<evidence type="ECO:0000313" key="2">
    <source>
        <dbReference type="Proteomes" id="UP000617544"/>
    </source>
</evidence>
<dbReference type="Pfam" id="PF06508">
    <property type="entry name" value="QueC"/>
    <property type="match status" value="1"/>
</dbReference>
<dbReference type="EMBL" id="DUJN01000007">
    <property type="protein sequence ID" value="HII61664.1"/>
    <property type="molecule type" value="Genomic_DNA"/>
</dbReference>
<dbReference type="OMA" id="GYTTNCL"/>
<dbReference type="PIRSF" id="PIRSF036668">
    <property type="entry name" value="ATPase_UCP036668"/>
    <property type="match status" value="1"/>
</dbReference>
<dbReference type="InterPro" id="IPR014729">
    <property type="entry name" value="Rossmann-like_a/b/a_fold"/>
</dbReference>
<dbReference type="InterPro" id="IPR012121">
    <property type="entry name" value="ATPase_PP-loop_MJ1599"/>
</dbReference>
<dbReference type="PANTHER" id="PTHR43169:SF3">
    <property type="entry name" value="ATPASE, PP-LOOP SUPERFAMILY-RELATED"/>
    <property type="match status" value="1"/>
</dbReference>
<accession>A0A832TAC9</accession>
<gene>
    <name evidence="1" type="ORF">HA331_07995</name>
</gene>
<reference evidence="1" key="1">
    <citation type="journal article" date="2020" name="bioRxiv">
        <title>A rank-normalized archaeal taxonomy based on genome phylogeny resolves widespread incomplete and uneven classifications.</title>
        <authorList>
            <person name="Rinke C."/>
            <person name="Chuvochina M."/>
            <person name="Mussig A.J."/>
            <person name="Chaumeil P.-A."/>
            <person name="Waite D.W."/>
            <person name="Whitman W.B."/>
            <person name="Parks D.H."/>
            <person name="Hugenholtz P."/>
        </authorList>
    </citation>
    <scope>NUCLEOTIDE SEQUENCE</scope>
    <source>
        <strain evidence="1">UBA8834</strain>
    </source>
</reference>
<protein>
    <submittedName>
        <fullName evidence="1">Phosphoadenosine phosphosulfate reductase family protein</fullName>
    </submittedName>
</protein>
<dbReference type="InterPro" id="IPR052188">
    <property type="entry name" value="Ni-pincer_cofactor_biosynth"/>
</dbReference>
<dbReference type="SMR" id="A0A832TAC9"/>
<dbReference type="RefSeq" id="WP_010886032.1">
    <property type="nucleotide sequence ID" value="NZ_DUJN01000007.1"/>
</dbReference>
<dbReference type="Proteomes" id="UP000617544">
    <property type="component" value="Unassembled WGS sequence"/>
</dbReference>
<dbReference type="GeneID" id="1442814"/>